<sequence>MQVSCPSELGPDRLLRVQLPDGRLFDVAVPEGLAPGDEFVVGPFPTEGSEPSILDGDDRSSGALCECPSEAPPGVRDLAAENMFEYGSRVGIWRLLRAFERRSAPATAFACSLALERLPELAAAVRDGVARGLLDVCCHGYRWEDHVAMDEATERSRIKAAVVSLTSTLGAPPKGWYCRTAPSIRTRRLLLEHGGFEYDSDAYNDELPYWTRVVTSDGAEHYHLVLPYNLCTNDSKFAPGRAFSTADDFYNFVRAAVDALIEEADTTGLAAIGRS</sequence>
<dbReference type="InterPro" id="IPR011330">
    <property type="entry name" value="Glyco_hydro/deAcase_b/a-brl"/>
</dbReference>
<feature type="domain" description="NodB homology" evidence="1">
    <location>
        <begin position="83"/>
        <end position="177"/>
    </location>
</feature>
<dbReference type="GO" id="GO:0016810">
    <property type="term" value="F:hydrolase activity, acting on carbon-nitrogen (but not peptide) bonds"/>
    <property type="evidence" value="ECO:0007669"/>
    <property type="project" value="InterPro"/>
</dbReference>
<dbReference type="OrthoDB" id="10057510at2759"/>
<reference evidence="3" key="1">
    <citation type="journal article" date="2015" name="PLoS Genet.">
        <title>Genome Sequence and Transcriptome Analyses of Chrysochromulina tobin: Metabolic Tools for Enhanced Algal Fitness in the Prominent Order Prymnesiales (Haptophyceae).</title>
        <authorList>
            <person name="Hovde B.T."/>
            <person name="Deodato C.R."/>
            <person name="Hunsperger H.M."/>
            <person name="Ryken S.A."/>
            <person name="Yost W."/>
            <person name="Jha R.K."/>
            <person name="Patterson J."/>
            <person name="Monnat R.J. Jr."/>
            <person name="Barlow S.B."/>
            <person name="Starkenburg S.R."/>
            <person name="Cattolico R.A."/>
        </authorList>
    </citation>
    <scope>NUCLEOTIDE SEQUENCE</scope>
    <source>
        <strain evidence="3">CCMP291</strain>
    </source>
</reference>
<dbReference type="PANTHER" id="PTHR43123:SF4">
    <property type="entry name" value="POLYSACCHARIDE DEACETYLASE"/>
    <property type="match status" value="1"/>
</dbReference>
<gene>
    <name evidence="2" type="ORF">Ctob_002235</name>
</gene>
<dbReference type="Gene3D" id="3.20.20.370">
    <property type="entry name" value="Glycoside hydrolase/deacetylase"/>
    <property type="match status" value="1"/>
</dbReference>
<keyword evidence="3" id="KW-1185">Reference proteome</keyword>
<evidence type="ECO:0000313" key="2">
    <source>
        <dbReference type="EMBL" id="KOO25922.1"/>
    </source>
</evidence>
<dbReference type="EMBL" id="JWZX01002912">
    <property type="protein sequence ID" value="KOO25922.1"/>
    <property type="molecule type" value="Genomic_DNA"/>
</dbReference>
<dbReference type="PANTHER" id="PTHR43123">
    <property type="entry name" value="POLYSACCHARIDE DEACETYLASE-RELATED"/>
    <property type="match status" value="1"/>
</dbReference>
<dbReference type="InterPro" id="IPR002509">
    <property type="entry name" value="NODB_dom"/>
</dbReference>
<accession>A0A0M0JHW1</accession>
<dbReference type="Pfam" id="PF01522">
    <property type="entry name" value="Polysacc_deac_1"/>
    <property type="match status" value="1"/>
</dbReference>
<dbReference type="AlphaFoldDB" id="A0A0M0JHW1"/>
<evidence type="ECO:0000259" key="1">
    <source>
        <dbReference type="Pfam" id="PF01522"/>
    </source>
</evidence>
<proteinExistence type="predicted"/>
<organism evidence="2 3">
    <name type="scientific">Chrysochromulina tobinii</name>
    <dbReference type="NCBI Taxonomy" id="1460289"/>
    <lineage>
        <taxon>Eukaryota</taxon>
        <taxon>Haptista</taxon>
        <taxon>Haptophyta</taxon>
        <taxon>Prymnesiophyceae</taxon>
        <taxon>Prymnesiales</taxon>
        <taxon>Chrysochromulinaceae</taxon>
        <taxon>Chrysochromulina</taxon>
    </lineage>
</organism>
<evidence type="ECO:0000313" key="3">
    <source>
        <dbReference type="Proteomes" id="UP000037460"/>
    </source>
</evidence>
<name>A0A0M0JHW1_9EUKA</name>
<comment type="caution">
    <text evidence="2">The sequence shown here is derived from an EMBL/GenBank/DDBJ whole genome shotgun (WGS) entry which is preliminary data.</text>
</comment>
<dbReference type="Proteomes" id="UP000037460">
    <property type="component" value="Unassembled WGS sequence"/>
</dbReference>
<dbReference type="GO" id="GO:0005975">
    <property type="term" value="P:carbohydrate metabolic process"/>
    <property type="evidence" value="ECO:0007669"/>
    <property type="project" value="InterPro"/>
</dbReference>
<dbReference type="SUPFAM" id="SSF88713">
    <property type="entry name" value="Glycoside hydrolase/deacetylase"/>
    <property type="match status" value="1"/>
</dbReference>
<protein>
    <submittedName>
        <fullName evidence="2">Polysaccharide deacetylase</fullName>
    </submittedName>
</protein>